<keyword evidence="6" id="KW-0472">Membrane</keyword>
<feature type="region of interest" description="Disordered" evidence="5">
    <location>
        <begin position="170"/>
        <end position="195"/>
    </location>
</feature>
<evidence type="ECO:0000313" key="10">
    <source>
        <dbReference type="Proteomes" id="UP000234935"/>
    </source>
</evidence>
<feature type="compositionally biased region" description="Basic and acidic residues" evidence="5">
    <location>
        <begin position="170"/>
        <end position="179"/>
    </location>
</feature>
<evidence type="ECO:0000256" key="5">
    <source>
        <dbReference type="SAM" id="MobiDB-lite"/>
    </source>
</evidence>
<dbReference type="Proteomes" id="UP000234935">
    <property type="component" value="Unassembled WGS sequence"/>
</dbReference>
<name>A0A2N5IY33_9BIFI</name>
<dbReference type="SUPFAM" id="SSF49478">
    <property type="entry name" value="Cna protein B-type domain"/>
    <property type="match status" value="1"/>
</dbReference>
<evidence type="ECO:0000256" key="6">
    <source>
        <dbReference type="SAM" id="Phobius"/>
    </source>
</evidence>
<keyword evidence="10" id="KW-1185">Reference proteome</keyword>
<reference evidence="9 10" key="1">
    <citation type="submission" date="2017-07" db="EMBL/GenBank/DDBJ databases">
        <title>Bifidobacterium novel species.</title>
        <authorList>
            <person name="Lugli G.A."/>
            <person name="Milani C."/>
            <person name="Duranti S."/>
            <person name="Mangifesta M."/>
        </authorList>
    </citation>
    <scope>NUCLEOTIDE SEQUENCE [LARGE SCALE GENOMIC DNA]</scope>
    <source>
        <strain evidence="10">Goo31D</strain>
    </source>
</reference>
<dbReference type="PROSITE" id="PS50847">
    <property type="entry name" value="GRAM_POS_ANCHORING"/>
    <property type="match status" value="1"/>
</dbReference>
<keyword evidence="3 7" id="KW-0732">Signal</keyword>
<feature type="signal peptide" evidence="7">
    <location>
        <begin position="1"/>
        <end position="30"/>
    </location>
</feature>
<dbReference type="Gene3D" id="2.60.40.740">
    <property type="match status" value="1"/>
</dbReference>
<feature type="chain" id="PRO_5014917803" evidence="7">
    <location>
        <begin position="31"/>
        <end position="503"/>
    </location>
</feature>
<evidence type="ECO:0000256" key="7">
    <source>
        <dbReference type="SAM" id="SignalP"/>
    </source>
</evidence>
<dbReference type="Gene3D" id="2.60.40.10">
    <property type="entry name" value="Immunoglobulins"/>
    <property type="match status" value="1"/>
</dbReference>
<dbReference type="AlphaFoldDB" id="A0A2N5IY33"/>
<keyword evidence="6" id="KW-1133">Transmembrane helix</keyword>
<evidence type="ECO:0000259" key="8">
    <source>
        <dbReference type="PROSITE" id="PS50847"/>
    </source>
</evidence>
<dbReference type="InterPro" id="IPR019931">
    <property type="entry name" value="LPXTG_anchor"/>
</dbReference>
<evidence type="ECO:0000256" key="1">
    <source>
        <dbReference type="ARBA" id="ARBA00022512"/>
    </source>
</evidence>
<feature type="transmembrane region" description="Helical" evidence="6">
    <location>
        <begin position="478"/>
        <end position="498"/>
    </location>
</feature>
<dbReference type="NCBIfam" id="TIGR01167">
    <property type="entry name" value="LPXTG_anchor"/>
    <property type="match status" value="1"/>
</dbReference>
<keyword evidence="2" id="KW-0964">Secreted</keyword>
<dbReference type="Pfam" id="PF16569">
    <property type="entry name" value="GramPos_pilinBB"/>
    <property type="match status" value="1"/>
</dbReference>
<evidence type="ECO:0000256" key="4">
    <source>
        <dbReference type="ARBA" id="ARBA00023088"/>
    </source>
</evidence>
<dbReference type="Pfam" id="PF17802">
    <property type="entry name" value="SpaA"/>
    <property type="match status" value="1"/>
</dbReference>
<dbReference type="InterPro" id="IPR048052">
    <property type="entry name" value="FM1-like"/>
</dbReference>
<accession>A0A2N5IY33</accession>
<dbReference type="EMBL" id="NMYC01000005">
    <property type="protein sequence ID" value="PLS26866.1"/>
    <property type="molecule type" value="Genomic_DNA"/>
</dbReference>
<dbReference type="InterPro" id="IPR041033">
    <property type="entry name" value="SpaA_PFL_dom_1"/>
</dbReference>
<evidence type="ECO:0000313" key="9">
    <source>
        <dbReference type="EMBL" id="PLS26866.1"/>
    </source>
</evidence>
<proteinExistence type="predicted"/>
<dbReference type="RefSeq" id="WP_101671457.1">
    <property type="nucleotide sequence ID" value="NZ_NMYC01000005.1"/>
</dbReference>
<organism evidence="9 10">
    <name type="scientific">Bifidobacterium anseris</name>
    <dbReference type="NCBI Taxonomy" id="2020963"/>
    <lineage>
        <taxon>Bacteria</taxon>
        <taxon>Bacillati</taxon>
        <taxon>Actinomycetota</taxon>
        <taxon>Actinomycetes</taxon>
        <taxon>Bifidobacteriales</taxon>
        <taxon>Bifidobacteriaceae</taxon>
        <taxon>Bifidobacterium</taxon>
    </lineage>
</organism>
<sequence>MKKVWKGFAAAVSAAAIAATGFIGATSANAAGTYSIQITNAPEGHVYQAYQIFAGDLSNGTLSNIKWGSNVSADGQAAMGDAAAKAKTLEGGNSAAAETFAKEVDDYLAGTPTESGAFGTPTGGYTISNLVAGYYLVKDKAPTGDPNDFTYTSYIMQVVGNVTVDPKTEVPTVEKKVQDETTDAEEGATDGWGDSADHDINESFKFKLTATLPADAYRDNYVNPYKVVFTDTMSDGVTFESIASVKVNGTNIDAKDYDSTATANQAGGSWTLTIADLKTAASLSSLNGEITIEVIYNAHLNTNAVANNETGTIGNTNKVKLDYSNNPYADGTGHTPEDEVYVATFLMNNTKVDADKDDKPLQGAGFRLYASNGTTEIKMAKNADGTYSPIADQANGTGVEMITGADGLFNIKGLDHGTYIIKETTTPAGYNTMADKTVTISATHKNDHVDLGTSNLNNIVENHKGSNLPATGGMGTTVLYVAGAAIVLIAGIGLAVALRRRQA</sequence>
<keyword evidence="4" id="KW-0572">Peptidoglycan-anchor</keyword>
<keyword evidence="1" id="KW-0134">Cell wall</keyword>
<feature type="domain" description="Gram-positive cocci surface proteins LPxTG" evidence="8">
    <location>
        <begin position="468"/>
        <end position="503"/>
    </location>
</feature>
<dbReference type="OrthoDB" id="3199332at2"/>
<dbReference type="NCBIfam" id="NF033902">
    <property type="entry name" value="iso_D2_wall_anc"/>
    <property type="match status" value="1"/>
</dbReference>
<gene>
    <name evidence="9" type="ORF">CGZ88_1351</name>
</gene>
<comment type="caution">
    <text evidence="9">The sequence shown here is derived from an EMBL/GenBank/DDBJ whole genome shotgun (WGS) entry which is preliminary data.</text>
</comment>
<dbReference type="InterPro" id="IPR013783">
    <property type="entry name" value="Ig-like_fold"/>
</dbReference>
<dbReference type="InterPro" id="IPR026466">
    <property type="entry name" value="Fim_isopep_form_D2_dom"/>
</dbReference>
<keyword evidence="6" id="KW-0812">Transmembrane</keyword>
<protein>
    <submittedName>
        <fullName evidence="9">Cna protein B-type domain-containing protein</fullName>
    </submittedName>
</protein>
<dbReference type="GO" id="GO:0005975">
    <property type="term" value="P:carbohydrate metabolic process"/>
    <property type="evidence" value="ECO:0007669"/>
    <property type="project" value="UniProtKB-ARBA"/>
</dbReference>
<dbReference type="InterPro" id="IPR032334">
    <property type="entry name" value="GramPos_pilinBB"/>
</dbReference>
<evidence type="ECO:0000256" key="2">
    <source>
        <dbReference type="ARBA" id="ARBA00022525"/>
    </source>
</evidence>
<dbReference type="NCBIfam" id="TIGR04226">
    <property type="entry name" value="RrgB_K2N_iso_D2"/>
    <property type="match status" value="1"/>
</dbReference>
<evidence type="ECO:0000256" key="3">
    <source>
        <dbReference type="ARBA" id="ARBA00022729"/>
    </source>
</evidence>